<sequence length="301" mass="34407">MKGVKYKMIKPYDFVPFLPYKPYDDVKAERGDGKIPIRVKTLTPVHIPSGEYTVSGDNSMIYKEFVKVNGVPVIPGTSFKGCIRSIAESISYSCLYIFDKQKKELIPEFKLEAQEKDHEKNKEQRNENGKKCIVSDMFGMPGQKSKIVFNDLRGVPNKYKLEIKGIPTSFRPNPDAEYYLENGKYKGYKFYKHGINGIQPKGNMLCEFVAENSLFEGEIIYKNLTEEQIRLLCFSLGLSGDINPKIGYGKNYFYGSIEVTSDAKWVEKAKQYKNIEKDDIKNNINLIISILNYKNAVTSVD</sequence>
<evidence type="ECO:0000313" key="4">
    <source>
        <dbReference type="Proteomes" id="UP000223596"/>
    </source>
</evidence>
<dbReference type="CDD" id="cd09726">
    <property type="entry name" value="RAMP_I_III"/>
    <property type="match status" value="1"/>
</dbReference>
<dbReference type="Proteomes" id="UP000223596">
    <property type="component" value="Unassembled WGS sequence"/>
</dbReference>
<dbReference type="InterPro" id="IPR052216">
    <property type="entry name" value="CRISPR_Csm3_endoribonuclease"/>
</dbReference>
<organism evidence="3 4">
    <name type="scientific">Acetivibrio thermocellus AD2</name>
    <dbReference type="NCBI Taxonomy" id="1138384"/>
    <lineage>
        <taxon>Bacteria</taxon>
        <taxon>Bacillati</taxon>
        <taxon>Bacillota</taxon>
        <taxon>Clostridia</taxon>
        <taxon>Eubacteriales</taxon>
        <taxon>Oscillospiraceae</taxon>
        <taxon>Acetivibrio</taxon>
    </lineage>
</organism>
<evidence type="ECO:0000256" key="1">
    <source>
        <dbReference type="ARBA" id="ARBA00023118"/>
    </source>
</evidence>
<dbReference type="AlphaFoldDB" id="A0AB36TJG6"/>
<dbReference type="RefSeq" id="WP_003520207.1">
    <property type="nucleotide sequence ID" value="NZ_CP013828.1"/>
</dbReference>
<evidence type="ECO:0000313" key="3">
    <source>
        <dbReference type="EMBL" id="PFH04004.1"/>
    </source>
</evidence>
<dbReference type="InterPro" id="IPR005537">
    <property type="entry name" value="RAMP_III_fam"/>
</dbReference>
<dbReference type="PANTHER" id="PTHR35579">
    <property type="entry name" value="CRISPR SYSTEM CMS ENDORIBONUCLEASE CSM3"/>
    <property type="match status" value="1"/>
</dbReference>
<proteinExistence type="predicted"/>
<dbReference type="GO" id="GO:0051607">
    <property type="term" value="P:defense response to virus"/>
    <property type="evidence" value="ECO:0007669"/>
    <property type="project" value="UniProtKB-KW"/>
</dbReference>
<comment type="caution">
    <text evidence="3">The sequence shown here is derived from an EMBL/GenBank/DDBJ whole genome shotgun (WGS) entry which is preliminary data.</text>
</comment>
<name>A0AB36TJG6_ACETH</name>
<dbReference type="Pfam" id="PF03787">
    <property type="entry name" value="RAMPs"/>
    <property type="match status" value="1"/>
</dbReference>
<protein>
    <submittedName>
        <fullName evidence="3">CRISPR/Cas system CSM-associated protein Csm3 (Group 7 of RAMP superfamily)</fullName>
    </submittedName>
</protein>
<dbReference type="PANTHER" id="PTHR35579:SF3">
    <property type="entry name" value="CRISPR SYSTEM CMS ENDORIBONUCLEASE CSM3"/>
    <property type="match status" value="1"/>
</dbReference>
<evidence type="ECO:0000259" key="2">
    <source>
        <dbReference type="Pfam" id="PF03787"/>
    </source>
</evidence>
<reference evidence="3 4" key="1">
    <citation type="submission" date="2017-09" db="EMBL/GenBank/DDBJ databases">
        <title>Evaluation of Pacific Biosciences Sequencing Technology to Finishing C. thermocellum Genome Sequences.</title>
        <authorList>
            <person name="Brown S."/>
        </authorList>
    </citation>
    <scope>NUCLEOTIDE SEQUENCE [LARGE SCALE GENOMIC DNA]</scope>
    <source>
        <strain evidence="3 4">AD2</strain>
    </source>
</reference>
<accession>A0AB36TJG6</accession>
<gene>
    <name evidence="3" type="ORF">M972_112823</name>
</gene>
<dbReference type="EMBL" id="PDBW01000001">
    <property type="protein sequence ID" value="PFH04004.1"/>
    <property type="molecule type" value="Genomic_DNA"/>
</dbReference>
<keyword evidence="1" id="KW-0051">Antiviral defense</keyword>
<feature type="domain" description="CRISPR type III-associated protein" evidence="2">
    <location>
        <begin position="39"/>
        <end position="258"/>
    </location>
</feature>